<evidence type="ECO:0000256" key="8">
    <source>
        <dbReference type="ARBA" id="ARBA00023310"/>
    </source>
</evidence>
<dbReference type="RefSeq" id="WP_162421521.1">
    <property type="nucleotide sequence ID" value="NZ_WVIE01000002.1"/>
</dbReference>
<proteinExistence type="inferred from homology"/>
<dbReference type="NCBIfam" id="NF005606">
    <property type="entry name" value="PRK07352.1"/>
    <property type="match status" value="1"/>
</dbReference>
<comment type="similarity">
    <text evidence="11 12">Belongs to the ATPase B chain family.</text>
</comment>
<dbReference type="GO" id="GO:0031676">
    <property type="term" value="C:plasma membrane-derived thylakoid membrane"/>
    <property type="evidence" value="ECO:0007669"/>
    <property type="project" value="UniProtKB-SubCell"/>
</dbReference>
<keyword evidence="4 11" id="KW-0375">Hydrogen ion transport</keyword>
<evidence type="ECO:0000256" key="13">
    <source>
        <dbReference type="SAM" id="Coils"/>
    </source>
</evidence>
<keyword evidence="11" id="KW-0793">Thylakoid</keyword>
<comment type="subunit">
    <text evidence="11">F-type ATPases have 2 components, F(1) - the catalytic core - and F(0) - the membrane proton channel. F(1) has five subunits: alpha(3), beta(3), gamma(1), delta(1), epsilon(1). F(0) has four main subunits: a(1), b(1), b'(1) and c(10-14). The alpha and beta chains form an alternating ring which encloses part of the gamma chain. F(1) is attached to F(0) by a central stalk formed by the gamma and epsilon chains, while a peripheral stalk is formed by the delta, b and b' chains.</text>
</comment>
<keyword evidence="13" id="KW-0175">Coiled coil</keyword>
<evidence type="ECO:0000256" key="11">
    <source>
        <dbReference type="HAMAP-Rule" id="MF_01398"/>
    </source>
</evidence>
<evidence type="ECO:0000256" key="2">
    <source>
        <dbReference type="ARBA" id="ARBA00022547"/>
    </source>
</evidence>
<comment type="function">
    <text evidence="11">Component of the F(0) channel, it forms part of the peripheral stalk, linking F(1) to F(0).</text>
</comment>
<evidence type="ECO:0000256" key="10">
    <source>
        <dbReference type="ARBA" id="ARBA00037847"/>
    </source>
</evidence>
<keyword evidence="8 11" id="KW-0066">ATP synthesis</keyword>
<keyword evidence="15" id="KW-1185">Reference proteome</keyword>
<dbReference type="PANTHER" id="PTHR34264:SF3">
    <property type="entry name" value="ATP SYNTHASE SUBUNIT B, CHLOROPLASTIC"/>
    <property type="match status" value="1"/>
</dbReference>
<dbReference type="GO" id="GO:0046933">
    <property type="term" value="F:proton-transporting ATP synthase activity, rotational mechanism"/>
    <property type="evidence" value="ECO:0007669"/>
    <property type="project" value="UniProtKB-UniRule"/>
</dbReference>
<dbReference type="HAMAP" id="MF_01398">
    <property type="entry name" value="ATP_synth_b_bprime"/>
    <property type="match status" value="1"/>
</dbReference>
<keyword evidence="3 11" id="KW-0812">Transmembrane</keyword>
<keyword evidence="1 11" id="KW-0813">Transport</keyword>
<accession>A0A8J8CI09</accession>
<dbReference type="InterPro" id="IPR002146">
    <property type="entry name" value="ATP_synth_b/b'su_bac/chlpt"/>
</dbReference>
<keyword evidence="2 11" id="KW-0138">CF(0)</keyword>
<sequence>MDIFVRLVAGASFLAETAEAEGGGFGLNFNILETNLINLGIAIAIVVYFGRSFLTKILGERRAAIEAAIQEAETRKKAAAASLAEQQQKLAQAQTEAAAIQSSAHAAADKMKAEILDKGEQDVRRMRESAAQDLDSEQERVINELRQRIAALALQKAEGDLPGRLDNGVQQRLVDRSIALLGEG</sequence>
<dbReference type="GO" id="GO:0012505">
    <property type="term" value="C:endomembrane system"/>
    <property type="evidence" value="ECO:0007669"/>
    <property type="project" value="UniProtKB-SubCell"/>
</dbReference>
<feature type="coiled-coil region" evidence="13">
    <location>
        <begin position="62"/>
        <end position="103"/>
    </location>
</feature>
<comment type="subcellular location">
    <subcellularLocation>
        <location evidence="11">Cellular thylakoid membrane</location>
        <topology evidence="11">Single-pass membrane protein</topology>
    </subcellularLocation>
    <subcellularLocation>
        <location evidence="10">Endomembrane system</location>
        <topology evidence="10">Single-pass membrane protein</topology>
    </subcellularLocation>
</comment>
<dbReference type="AlphaFoldDB" id="A0A8J8CI09"/>
<evidence type="ECO:0000256" key="3">
    <source>
        <dbReference type="ARBA" id="ARBA00022692"/>
    </source>
</evidence>
<organism evidence="14 15">
    <name type="scientific">Myxacorys almedinensis A</name>
    <dbReference type="NCBI Taxonomy" id="2690445"/>
    <lineage>
        <taxon>Bacteria</taxon>
        <taxon>Bacillati</taxon>
        <taxon>Cyanobacteriota</taxon>
        <taxon>Cyanophyceae</taxon>
        <taxon>Leptolyngbyales</taxon>
        <taxon>Leptolyngbyaceae</taxon>
        <taxon>Myxacorys</taxon>
        <taxon>Myxacorys almedinensis</taxon>
    </lineage>
</organism>
<dbReference type="PANTHER" id="PTHR34264">
    <property type="entry name" value="ATP SYNTHASE SUBUNIT B, CHLOROPLASTIC"/>
    <property type="match status" value="1"/>
</dbReference>
<evidence type="ECO:0000313" key="14">
    <source>
        <dbReference type="EMBL" id="NDJ15996.1"/>
    </source>
</evidence>
<evidence type="ECO:0000256" key="1">
    <source>
        <dbReference type="ARBA" id="ARBA00022448"/>
    </source>
</evidence>
<dbReference type="InterPro" id="IPR028987">
    <property type="entry name" value="ATP_synth_B-like_membr_sf"/>
</dbReference>
<gene>
    <name evidence="11" type="primary">atpF</name>
    <name evidence="14" type="ORF">GS601_01625</name>
</gene>
<evidence type="ECO:0000256" key="4">
    <source>
        <dbReference type="ARBA" id="ARBA00022781"/>
    </source>
</evidence>
<dbReference type="Proteomes" id="UP000646053">
    <property type="component" value="Unassembled WGS sequence"/>
</dbReference>
<comment type="caution">
    <text evidence="14">The sequence shown here is derived from an EMBL/GenBank/DDBJ whole genome shotgun (WGS) entry which is preliminary data.</text>
</comment>
<feature type="transmembrane region" description="Helical" evidence="11">
    <location>
        <begin position="36"/>
        <end position="54"/>
    </location>
</feature>
<evidence type="ECO:0000256" key="7">
    <source>
        <dbReference type="ARBA" id="ARBA00023136"/>
    </source>
</evidence>
<evidence type="ECO:0000256" key="6">
    <source>
        <dbReference type="ARBA" id="ARBA00023065"/>
    </source>
</evidence>
<evidence type="ECO:0000313" key="15">
    <source>
        <dbReference type="Proteomes" id="UP000646053"/>
    </source>
</evidence>
<dbReference type="EMBL" id="WVIE01000002">
    <property type="protein sequence ID" value="NDJ15996.1"/>
    <property type="molecule type" value="Genomic_DNA"/>
</dbReference>
<reference evidence="14" key="1">
    <citation type="submission" date="2019-12" db="EMBL/GenBank/DDBJ databases">
        <title>High-Quality draft genome sequences of three cyanobacteria isolated from the limestone walls of the Old Cathedral of Coimbra.</title>
        <authorList>
            <person name="Tiago I."/>
            <person name="Soares F."/>
            <person name="Portugal A."/>
        </authorList>
    </citation>
    <scope>NUCLEOTIDE SEQUENCE</scope>
    <source>
        <strain evidence="14">A</strain>
    </source>
</reference>
<dbReference type="CDD" id="cd06503">
    <property type="entry name" value="ATP-synt_Fo_b"/>
    <property type="match status" value="1"/>
</dbReference>
<keyword evidence="7 11" id="KW-0472">Membrane</keyword>
<dbReference type="SUPFAM" id="SSF81573">
    <property type="entry name" value="F1F0 ATP synthase subunit B, membrane domain"/>
    <property type="match status" value="1"/>
</dbReference>
<protein>
    <recommendedName>
        <fullName evidence="11">ATP synthase subunit b</fullName>
    </recommendedName>
    <alternativeName>
        <fullName evidence="11">ATP synthase F(0) sector subunit b</fullName>
    </alternativeName>
    <alternativeName>
        <fullName evidence="11">ATPase subunit I</fullName>
    </alternativeName>
    <alternativeName>
        <fullName evidence="11">F-type ATPase subunit b</fullName>
        <shortName evidence="11">F-ATPase subunit b</shortName>
    </alternativeName>
</protein>
<dbReference type="Pfam" id="PF00430">
    <property type="entry name" value="ATP-synt_B"/>
    <property type="match status" value="1"/>
</dbReference>
<comment type="function">
    <text evidence="9 11">F(1)F(0) ATP synthase produces ATP from ADP in the presence of a proton or sodium gradient. F-type ATPases consist of two structural domains, F(1) containing the extramembraneous catalytic core and F(0) containing the membrane proton channel, linked together by a central stalk and a peripheral stalk. During catalysis, ATP synthesis in the catalytic domain of F(1) is coupled via a rotary mechanism of the central stalk subunits to proton translocation.</text>
</comment>
<evidence type="ECO:0000256" key="12">
    <source>
        <dbReference type="RuleBase" id="RU003848"/>
    </source>
</evidence>
<evidence type="ECO:0000256" key="9">
    <source>
        <dbReference type="ARBA" id="ARBA00025198"/>
    </source>
</evidence>
<keyword evidence="6 11" id="KW-0406">Ion transport</keyword>
<name>A0A8J8CI09_9CYAN</name>
<evidence type="ECO:0000256" key="5">
    <source>
        <dbReference type="ARBA" id="ARBA00022989"/>
    </source>
</evidence>
<keyword evidence="5 11" id="KW-1133">Transmembrane helix</keyword>
<dbReference type="GO" id="GO:0045259">
    <property type="term" value="C:proton-transporting ATP synthase complex"/>
    <property type="evidence" value="ECO:0007669"/>
    <property type="project" value="UniProtKB-KW"/>
</dbReference>